<gene>
    <name evidence="1" type="ORF">AMQ74_00903</name>
</gene>
<dbReference type="AlphaFoldDB" id="A0A150J4C3"/>
<dbReference type="EMBL" id="LNGD01000045">
    <property type="protein sequence ID" value="KYC51998.1"/>
    <property type="molecule type" value="Genomic_DNA"/>
</dbReference>
<evidence type="ECO:0000313" key="2">
    <source>
        <dbReference type="Proteomes" id="UP000075578"/>
    </source>
</evidence>
<proteinExistence type="predicted"/>
<name>A0A150J4C3_9EURY</name>
<comment type="caution">
    <text evidence="1">The sequence shown here is derived from an EMBL/GenBank/DDBJ whole genome shotgun (WGS) entry which is preliminary data.</text>
</comment>
<dbReference type="Proteomes" id="UP000075578">
    <property type="component" value="Unassembled WGS sequence"/>
</dbReference>
<organism evidence="1 2">
    <name type="scientific">Candidatus Methanofastidiosum methylothiophilum</name>
    <dbReference type="NCBI Taxonomy" id="1705564"/>
    <lineage>
        <taxon>Archaea</taxon>
        <taxon>Methanobacteriati</taxon>
        <taxon>Methanobacteriota</taxon>
        <taxon>Stenosarchaea group</taxon>
        <taxon>Candidatus Methanofastidiosia</taxon>
        <taxon>Candidatus Methanofastidiosales</taxon>
        <taxon>Candidatus Methanofastidiosaceae</taxon>
        <taxon>Candidatus Methanofastidiosum</taxon>
    </lineage>
</organism>
<sequence length="162" mass="18656">MKKIFLIFFILLFSAFVASAELTSLIVPLNDSDIPKGIRPLIKEGYRIYFQGFDENLMEFICNDEASASLLLNEFINSKGGYTIQDYSNYSYKGIKGFRYVSPWGKGYALQNKNKVYIFSSPSGNESNIRILLENKFGKEFPYYYLAFLVIPIGIVLYKLRK</sequence>
<evidence type="ECO:0000313" key="1">
    <source>
        <dbReference type="EMBL" id="KYC51998.1"/>
    </source>
</evidence>
<protein>
    <submittedName>
        <fullName evidence="1">Uncharacterized protein</fullName>
    </submittedName>
</protein>
<reference evidence="1 2" key="1">
    <citation type="journal article" date="2016" name="ISME J.">
        <title>Chasing the elusive Euryarchaeota class WSA2: genomes reveal a uniquely fastidious methyl-reducing methanogen.</title>
        <authorList>
            <person name="Nobu M.K."/>
            <person name="Narihiro T."/>
            <person name="Kuroda K."/>
            <person name="Mei R."/>
            <person name="Liu W.T."/>
        </authorList>
    </citation>
    <scope>NUCLEOTIDE SEQUENCE [LARGE SCALE GENOMIC DNA]</scope>
    <source>
        <strain evidence="1">U1lsi0528_Bin089</strain>
    </source>
</reference>
<accession>A0A150J4C3</accession>